<dbReference type="Proteomes" id="UP000660381">
    <property type="component" value="Unassembled WGS sequence"/>
</dbReference>
<name>A0ABR8J7H8_9NOST</name>
<evidence type="ECO:0000313" key="2">
    <source>
        <dbReference type="EMBL" id="MBD2694322.1"/>
    </source>
</evidence>
<dbReference type="InterPro" id="IPR024983">
    <property type="entry name" value="CHAT_dom"/>
</dbReference>
<proteinExistence type="predicted"/>
<dbReference type="EMBL" id="JACJTQ010000045">
    <property type="protein sequence ID" value="MBD2694322.1"/>
    <property type="molecule type" value="Genomic_DNA"/>
</dbReference>
<dbReference type="RefSeq" id="WP_190908498.1">
    <property type="nucleotide sequence ID" value="NZ_JACJTQ010000045.1"/>
</dbReference>
<dbReference type="Pfam" id="PF12770">
    <property type="entry name" value="CHAT"/>
    <property type="match status" value="1"/>
</dbReference>
<gene>
    <name evidence="2" type="ORF">H6G68_21675</name>
</gene>
<keyword evidence="3" id="KW-1185">Reference proteome</keyword>
<reference evidence="2 3" key="1">
    <citation type="journal article" date="2020" name="ISME J.">
        <title>Comparative genomics reveals insights into cyanobacterial evolution and habitat adaptation.</title>
        <authorList>
            <person name="Chen M.Y."/>
            <person name="Teng W.K."/>
            <person name="Zhao L."/>
            <person name="Hu C.X."/>
            <person name="Zhou Y.K."/>
            <person name="Han B.P."/>
            <person name="Song L.R."/>
            <person name="Shu W.S."/>
        </authorList>
    </citation>
    <scope>NUCLEOTIDE SEQUENCE [LARGE SCALE GENOMIC DNA]</scope>
    <source>
        <strain evidence="2 3">FACHB-362</strain>
    </source>
</reference>
<organism evidence="2 3">
    <name type="scientific">Anabaena catenula FACHB-362</name>
    <dbReference type="NCBI Taxonomy" id="2692877"/>
    <lineage>
        <taxon>Bacteria</taxon>
        <taxon>Bacillati</taxon>
        <taxon>Cyanobacteriota</taxon>
        <taxon>Cyanophyceae</taxon>
        <taxon>Nostocales</taxon>
        <taxon>Nostocaceae</taxon>
        <taxon>Anabaena</taxon>
    </lineage>
</organism>
<accession>A0ABR8J7H8</accession>
<evidence type="ECO:0000259" key="1">
    <source>
        <dbReference type="Pfam" id="PF12770"/>
    </source>
</evidence>
<feature type="domain" description="CHAT" evidence="1">
    <location>
        <begin position="72"/>
        <end position="328"/>
    </location>
</feature>
<protein>
    <submittedName>
        <fullName evidence="2">CHAT domain-containing protein</fullName>
    </submittedName>
</protein>
<evidence type="ECO:0000313" key="3">
    <source>
        <dbReference type="Proteomes" id="UP000660381"/>
    </source>
</evidence>
<sequence length="461" mass="53062">MTETQFINLRLLLRKHGESNYQAQLEHDSQPYPQPVTFNFALTDKISGNNDFSYYFQRLGELKAREEDLDIVGKALYNLVFREDLGSKFEAWYQALTEGERFRLRLDIQAPELISIPWELLRDDKQFLVRRGVSIVRFIGNAPKKYVNLDFQNMKVLIVSASPKNNSFIENEYIEPVKTLFKGYGIQPDILTGENATRLGLQRILDENKYDLFHFVGHGTFAKDNGKVIVINQQGNSESIRGNDLSDWLWNSEVKFAFFCSCQTGITSQENTFNGVAHSLVGRGIPAVVAMQYNFPQEEAKTFVESFYNKLLRSEGIDKSMEFARNALPYEEVSWCIPVLYSQSQFNIRRLVAQPISEQPISEEKITKQDMQQLADFLVKSGFCALDQREGLCISIEIEANKLNFFNNPNNSTFALLLVNHLFEMEKTTSLKLLFNELEAAFKEGKNAEILRSIKAKLRYY</sequence>
<comment type="caution">
    <text evidence="2">The sequence shown here is derived from an EMBL/GenBank/DDBJ whole genome shotgun (WGS) entry which is preliminary data.</text>
</comment>